<keyword evidence="4" id="KW-1185">Reference proteome</keyword>
<comment type="caution">
    <text evidence="3">The sequence shown here is derived from an EMBL/GenBank/DDBJ whole genome shotgun (WGS) entry which is preliminary data.</text>
</comment>
<dbReference type="EMBL" id="RJVI01000003">
    <property type="protein sequence ID" value="ROR29753.1"/>
    <property type="molecule type" value="Genomic_DNA"/>
</dbReference>
<keyword evidence="1" id="KW-0808">Transferase</keyword>
<evidence type="ECO:0000256" key="1">
    <source>
        <dbReference type="ARBA" id="ARBA00022679"/>
    </source>
</evidence>
<sequence length="137" mass="13968">MTARPPVGLLLVTHGAVGGALLAAARGILGETRMPLEVVASEPGGRPEALAAAIEAALDRLDRGAGVLVLTDLHGATPANLVARAARGRRVRSVSGINLPMLLRVLNYADRDLAELARRAAEGAAAGIVASEQGEPE</sequence>
<reference evidence="3 4" key="1">
    <citation type="submission" date="2018-11" db="EMBL/GenBank/DDBJ databases">
        <title>Genomic Encyclopedia of Type Strains, Phase IV (KMG-IV): sequencing the most valuable type-strain genomes for metagenomic binning, comparative biology and taxonomic classification.</title>
        <authorList>
            <person name="Goeker M."/>
        </authorList>
    </citation>
    <scope>NUCLEOTIDE SEQUENCE [LARGE SCALE GENOMIC DNA]</scope>
    <source>
        <strain evidence="3 4">DSM 100275</strain>
    </source>
</reference>
<dbReference type="RefSeq" id="WP_245995291.1">
    <property type="nucleotide sequence ID" value="NZ_RJVI01000003.1"/>
</dbReference>
<dbReference type="PANTHER" id="PTHR33799:SF1">
    <property type="entry name" value="PTS SYSTEM MANNOSE-SPECIFIC EIIAB COMPONENT-RELATED"/>
    <property type="match status" value="1"/>
</dbReference>
<dbReference type="PROSITE" id="PS51096">
    <property type="entry name" value="PTS_EIIA_TYPE_4"/>
    <property type="match status" value="1"/>
</dbReference>
<dbReference type="InterPro" id="IPR004701">
    <property type="entry name" value="PTS_EIIA_man-typ"/>
</dbReference>
<dbReference type="Proteomes" id="UP000276634">
    <property type="component" value="Unassembled WGS sequence"/>
</dbReference>
<dbReference type="InterPro" id="IPR036662">
    <property type="entry name" value="PTS_EIIA_man-typ_sf"/>
</dbReference>
<dbReference type="AlphaFoldDB" id="A0A3N1XSY4"/>
<dbReference type="GO" id="GO:0009401">
    <property type="term" value="P:phosphoenolpyruvate-dependent sugar phosphotransferase system"/>
    <property type="evidence" value="ECO:0007669"/>
    <property type="project" value="InterPro"/>
</dbReference>
<dbReference type="Pfam" id="PF03610">
    <property type="entry name" value="EIIA-man"/>
    <property type="match status" value="1"/>
</dbReference>
<proteinExistence type="predicted"/>
<accession>A0A3N1XSY4</accession>
<organism evidence="3 4">
    <name type="scientific">Inmirania thermothiophila</name>
    <dbReference type="NCBI Taxonomy" id="1750597"/>
    <lineage>
        <taxon>Bacteria</taxon>
        <taxon>Pseudomonadati</taxon>
        <taxon>Pseudomonadota</taxon>
        <taxon>Gammaproteobacteria</taxon>
        <taxon>Chromatiales</taxon>
        <taxon>Ectothiorhodospiraceae</taxon>
        <taxon>Inmirania</taxon>
    </lineage>
</organism>
<evidence type="ECO:0000259" key="2">
    <source>
        <dbReference type="PROSITE" id="PS51096"/>
    </source>
</evidence>
<protein>
    <submittedName>
        <fullName evidence="3">PTS system ascorbate-specific IIA component</fullName>
    </submittedName>
</protein>
<name>A0A3N1XSY4_9GAMM</name>
<dbReference type="PANTHER" id="PTHR33799">
    <property type="entry name" value="PTS PERMEASE-RELATED-RELATED"/>
    <property type="match status" value="1"/>
</dbReference>
<evidence type="ECO:0000313" key="4">
    <source>
        <dbReference type="Proteomes" id="UP000276634"/>
    </source>
</evidence>
<dbReference type="Gene3D" id="3.40.50.510">
    <property type="entry name" value="Phosphotransferase system, mannose-type IIA component"/>
    <property type="match status" value="1"/>
</dbReference>
<feature type="domain" description="PTS EIIA type-4" evidence="2">
    <location>
        <begin position="6"/>
        <end position="128"/>
    </location>
</feature>
<evidence type="ECO:0000313" key="3">
    <source>
        <dbReference type="EMBL" id="ROR29753.1"/>
    </source>
</evidence>
<dbReference type="GO" id="GO:0016740">
    <property type="term" value="F:transferase activity"/>
    <property type="evidence" value="ECO:0007669"/>
    <property type="project" value="UniProtKB-KW"/>
</dbReference>
<dbReference type="SUPFAM" id="SSF53062">
    <property type="entry name" value="PTS system fructose IIA component-like"/>
    <property type="match status" value="1"/>
</dbReference>
<dbReference type="GO" id="GO:0016020">
    <property type="term" value="C:membrane"/>
    <property type="evidence" value="ECO:0007669"/>
    <property type="project" value="InterPro"/>
</dbReference>
<dbReference type="InterPro" id="IPR051471">
    <property type="entry name" value="Bacterial_PTS_sugar_comp"/>
</dbReference>
<gene>
    <name evidence="3" type="ORF">EDC57_2430</name>
</gene>